<proteinExistence type="predicted"/>
<evidence type="ECO:0000313" key="6">
    <source>
        <dbReference type="EMBL" id="VAW23623.1"/>
    </source>
</evidence>
<dbReference type="InterPro" id="IPR058636">
    <property type="entry name" value="Beta-barrel_YknX"/>
</dbReference>
<name>A0A3B0U5G8_9ZZZZ</name>
<dbReference type="PANTHER" id="PTHR32347">
    <property type="entry name" value="EFFLUX SYSTEM COMPONENT YKNX-RELATED"/>
    <property type="match status" value="1"/>
</dbReference>
<dbReference type="InterPro" id="IPR050465">
    <property type="entry name" value="UPF0194_transport"/>
</dbReference>
<dbReference type="Gene3D" id="2.40.420.20">
    <property type="match status" value="1"/>
</dbReference>
<evidence type="ECO:0000256" key="1">
    <source>
        <dbReference type="ARBA" id="ARBA00004196"/>
    </source>
</evidence>
<protein>
    <recommendedName>
        <fullName evidence="5">YknX-like beta-barrel domain-containing protein</fullName>
    </recommendedName>
</protein>
<evidence type="ECO:0000259" key="5">
    <source>
        <dbReference type="Pfam" id="PF25990"/>
    </source>
</evidence>
<evidence type="ECO:0000256" key="2">
    <source>
        <dbReference type="ARBA" id="ARBA00023054"/>
    </source>
</evidence>
<dbReference type="EMBL" id="UOEP01000199">
    <property type="protein sequence ID" value="VAW23623.1"/>
    <property type="molecule type" value="Genomic_DNA"/>
</dbReference>
<evidence type="ECO:0000256" key="3">
    <source>
        <dbReference type="SAM" id="Coils"/>
    </source>
</evidence>
<gene>
    <name evidence="6" type="ORF">MNBD_BACTEROID01-1704</name>
</gene>
<dbReference type="GO" id="GO:0030313">
    <property type="term" value="C:cell envelope"/>
    <property type="evidence" value="ECO:0007669"/>
    <property type="project" value="UniProtKB-SubCell"/>
</dbReference>
<feature type="region of interest" description="Disordered" evidence="4">
    <location>
        <begin position="424"/>
        <end position="462"/>
    </location>
</feature>
<dbReference type="AlphaFoldDB" id="A0A3B0U5G8"/>
<feature type="coiled-coil region" evidence="3">
    <location>
        <begin position="100"/>
        <end position="184"/>
    </location>
</feature>
<sequence>MKQKYLLPGIVIILLLITAFFIASSRSSDEGTRVSTTVQRGPFEILVYTSGQLEAENSVQIVMPGELSSRNVRIWEINITDIVEEGTVVDSGDYIASLDFKTVEELLNTAKDELEQAFNDFEDAKMDSNLNLSNIRDQIINAREEVEEMRIILDESIYESPSIIRKAEMDLEKAKRKLEQEIRGYGLKKQQAVSRVDRKHIELRQRQTRVNDLSKVYESLRIKAPKPGMVIYAKDRFGDKIKVGSSVSQWMPTIATLPDLTSMISITYVNEIDISKIKAGQKVKIGIDALPGEVLEGEVITVANIGQPLPKSDAKVFEVKVKIFGHVNNLKPAMTTSNIIQIGFFPDTLFIPTDAVFEDDSMQYVFLDNGPVVKQAVDLGDENENYIMVRKGLKEGDVILLTKPDAPDDLPVKGMDIYQEIKKRKEKEEKEAQEALEEGKAKPVKPDNRPVAPGQNNVMIIR</sequence>
<organism evidence="6">
    <name type="scientific">hydrothermal vent metagenome</name>
    <dbReference type="NCBI Taxonomy" id="652676"/>
    <lineage>
        <taxon>unclassified sequences</taxon>
        <taxon>metagenomes</taxon>
        <taxon>ecological metagenomes</taxon>
    </lineage>
</organism>
<dbReference type="PANTHER" id="PTHR32347:SF23">
    <property type="entry name" value="BLL5650 PROTEIN"/>
    <property type="match status" value="1"/>
</dbReference>
<reference evidence="6" key="1">
    <citation type="submission" date="2018-06" db="EMBL/GenBank/DDBJ databases">
        <authorList>
            <person name="Zhirakovskaya E."/>
        </authorList>
    </citation>
    <scope>NUCLEOTIDE SEQUENCE</scope>
</reference>
<accession>A0A3B0U5G8</accession>
<keyword evidence="2 3" id="KW-0175">Coiled coil</keyword>
<evidence type="ECO:0000256" key="4">
    <source>
        <dbReference type="SAM" id="MobiDB-lite"/>
    </source>
</evidence>
<comment type="subcellular location">
    <subcellularLocation>
        <location evidence="1">Cell envelope</location>
    </subcellularLocation>
</comment>
<feature type="compositionally biased region" description="Basic and acidic residues" evidence="4">
    <location>
        <begin position="424"/>
        <end position="448"/>
    </location>
</feature>
<dbReference type="Pfam" id="PF25990">
    <property type="entry name" value="Beta-barrel_YknX"/>
    <property type="match status" value="1"/>
</dbReference>
<dbReference type="Gene3D" id="2.40.30.170">
    <property type="match status" value="1"/>
</dbReference>
<feature type="domain" description="YknX-like beta-barrel" evidence="5">
    <location>
        <begin position="268"/>
        <end position="335"/>
    </location>
</feature>